<dbReference type="AlphaFoldDB" id="A0A3B0UXW3"/>
<protein>
    <submittedName>
        <fullName evidence="1">Molybdopterin synthase catalytic subunit MoaE</fullName>
        <ecNumber evidence="1">2.8.1.12</ecNumber>
    </submittedName>
</protein>
<dbReference type="GO" id="GO:0006777">
    <property type="term" value="P:Mo-molybdopterin cofactor biosynthetic process"/>
    <property type="evidence" value="ECO:0007669"/>
    <property type="project" value="InterPro"/>
</dbReference>
<dbReference type="Pfam" id="PF02391">
    <property type="entry name" value="MoaE"/>
    <property type="match status" value="1"/>
</dbReference>
<dbReference type="Gene3D" id="3.90.1170.40">
    <property type="entry name" value="Molybdopterin biosynthesis MoaE subunit"/>
    <property type="match status" value="1"/>
</dbReference>
<dbReference type="EMBL" id="UOEX01000138">
    <property type="protein sequence ID" value="VAW35711.1"/>
    <property type="molecule type" value="Genomic_DNA"/>
</dbReference>
<sequence>MDISQTIADLKRQPGFAENVGMILIHNGTVRGWSRQDRQGVIALEVSPDQKKIEEIRQEFLKWPGIFDIKIEALAGTFAPGDDLLFLVVAGDIRENVKAALAGLLDRVKAGPIKKREITSDQVRQSS</sequence>
<dbReference type="InterPro" id="IPR003448">
    <property type="entry name" value="Mopterin_biosynth_MoaE"/>
</dbReference>
<dbReference type="EC" id="2.8.1.12" evidence="1"/>
<keyword evidence="1" id="KW-0808">Transferase</keyword>
<organism evidence="1">
    <name type="scientific">hydrothermal vent metagenome</name>
    <dbReference type="NCBI Taxonomy" id="652676"/>
    <lineage>
        <taxon>unclassified sequences</taxon>
        <taxon>metagenomes</taxon>
        <taxon>ecological metagenomes</taxon>
    </lineage>
</organism>
<accession>A0A3B0UXW3</accession>
<dbReference type="SUPFAM" id="SSF54690">
    <property type="entry name" value="Molybdopterin synthase subunit MoaE"/>
    <property type="match status" value="1"/>
</dbReference>
<evidence type="ECO:0000313" key="1">
    <source>
        <dbReference type="EMBL" id="VAW35711.1"/>
    </source>
</evidence>
<name>A0A3B0UXW3_9ZZZZ</name>
<gene>
    <name evidence="1" type="ORF">MNBD_DELTA03-375</name>
</gene>
<dbReference type="InterPro" id="IPR036563">
    <property type="entry name" value="MoaE_sf"/>
</dbReference>
<proteinExistence type="predicted"/>
<reference evidence="1" key="1">
    <citation type="submission" date="2018-06" db="EMBL/GenBank/DDBJ databases">
        <authorList>
            <person name="Zhirakovskaya E."/>
        </authorList>
    </citation>
    <scope>NUCLEOTIDE SEQUENCE</scope>
</reference>
<dbReference type="GO" id="GO:0030366">
    <property type="term" value="F:molybdopterin synthase activity"/>
    <property type="evidence" value="ECO:0007669"/>
    <property type="project" value="UniProtKB-EC"/>
</dbReference>